<protein>
    <submittedName>
        <fullName evidence="2">Uncharacterized protein</fullName>
    </submittedName>
</protein>
<dbReference type="InterPro" id="IPR011065">
    <property type="entry name" value="Kunitz_inhibitor_STI-like_sf"/>
</dbReference>
<evidence type="ECO:0000313" key="2">
    <source>
        <dbReference type="EMBL" id="KAA8518071.1"/>
    </source>
</evidence>
<dbReference type="PANTHER" id="PTHR33107">
    <property type="entry name" value="KUNITZ TRYPSIN INHIBITOR 2"/>
    <property type="match status" value="1"/>
</dbReference>
<evidence type="ECO:0000256" key="1">
    <source>
        <dbReference type="ARBA" id="ARBA00005440"/>
    </source>
</evidence>
<dbReference type="Gene3D" id="2.80.10.50">
    <property type="match status" value="2"/>
</dbReference>
<dbReference type="EMBL" id="CM018050">
    <property type="protein sequence ID" value="KAA8518071.1"/>
    <property type="molecule type" value="Genomic_DNA"/>
</dbReference>
<dbReference type="OrthoDB" id="1872570at2759"/>
<dbReference type="PRINTS" id="PR00291">
    <property type="entry name" value="KUNITZINHBTR"/>
</dbReference>
<accession>A0A5J4ZLW6</accession>
<sequence>MRGAAPDPVLDIAGKKLRTGTGVEYYILPLICGSRGRLTLASSRTRNHSCPLDVVQEKHQVDNGLTLTFSPVNPKKGVVEVSTDFNVKFSGATICVQSTVWKLDLDESTGRGPGGDGVNKWGRDWDELLGRAERAHDAVLDVRGEELQTGVSYNILSVMRPGGGLSVSKNRNNESRCPLDVVQAPLWRDDGLPWTFWPVNNDTVVRVLTDLNIKSSTPTICIQSLVWKLSDYDASVGRFFVTTDGVVGNPGCGTLRNWFRIEKDRDDYKFVFCPSVCDTGRLLCHNVGIFREDGVLRLALSDYPVWVMFRKAAEDFQFIKNVADHNI</sequence>
<dbReference type="SMART" id="SM00452">
    <property type="entry name" value="STI"/>
    <property type="match status" value="2"/>
</dbReference>
<comment type="similarity">
    <text evidence="1">Belongs to the protease inhibitor I3 (leguminous Kunitz-type inhibitor) family.</text>
</comment>
<dbReference type="CDD" id="cd23375">
    <property type="entry name" value="beta-trefoil_STI_VvMLP-like"/>
    <property type="match status" value="1"/>
</dbReference>
<reference evidence="2 3" key="1">
    <citation type="submission" date="2019-09" db="EMBL/GenBank/DDBJ databases">
        <title>A chromosome-level genome assembly of the Chinese tupelo Nyssa sinensis.</title>
        <authorList>
            <person name="Yang X."/>
            <person name="Kang M."/>
            <person name="Yang Y."/>
            <person name="Xiong H."/>
            <person name="Wang M."/>
            <person name="Zhang Z."/>
            <person name="Wang Z."/>
            <person name="Wu H."/>
            <person name="Ma T."/>
            <person name="Liu J."/>
            <person name="Xi Z."/>
        </authorList>
    </citation>
    <scope>NUCLEOTIDE SEQUENCE [LARGE SCALE GENOMIC DNA]</scope>
    <source>
        <strain evidence="2">J267</strain>
        <tissue evidence="2">Leaf</tissue>
    </source>
</reference>
<dbReference type="GO" id="GO:0004866">
    <property type="term" value="F:endopeptidase inhibitor activity"/>
    <property type="evidence" value="ECO:0007669"/>
    <property type="project" value="InterPro"/>
</dbReference>
<name>A0A5J4ZLW6_9ASTE</name>
<keyword evidence="3" id="KW-1185">Reference proteome</keyword>
<gene>
    <name evidence="2" type="ORF">F0562_015545</name>
</gene>
<evidence type="ECO:0000313" key="3">
    <source>
        <dbReference type="Proteomes" id="UP000325577"/>
    </source>
</evidence>
<dbReference type="PANTHER" id="PTHR33107:SF5">
    <property type="entry name" value="KUNITZ TRYPSIN INHIBITOR 5"/>
    <property type="match status" value="1"/>
</dbReference>
<dbReference type="SUPFAM" id="SSF50386">
    <property type="entry name" value="STI-like"/>
    <property type="match status" value="2"/>
</dbReference>
<organism evidence="2 3">
    <name type="scientific">Nyssa sinensis</name>
    <dbReference type="NCBI Taxonomy" id="561372"/>
    <lineage>
        <taxon>Eukaryota</taxon>
        <taxon>Viridiplantae</taxon>
        <taxon>Streptophyta</taxon>
        <taxon>Embryophyta</taxon>
        <taxon>Tracheophyta</taxon>
        <taxon>Spermatophyta</taxon>
        <taxon>Magnoliopsida</taxon>
        <taxon>eudicotyledons</taxon>
        <taxon>Gunneridae</taxon>
        <taxon>Pentapetalae</taxon>
        <taxon>asterids</taxon>
        <taxon>Cornales</taxon>
        <taxon>Nyssaceae</taxon>
        <taxon>Nyssa</taxon>
    </lineage>
</organism>
<dbReference type="AlphaFoldDB" id="A0A5J4ZLW6"/>
<dbReference type="InterPro" id="IPR002160">
    <property type="entry name" value="Prot_inh_Kunz-lg"/>
</dbReference>
<proteinExistence type="inferred from homology"/>
<dbReference type="Pfam" id="PF00197">
    <property type="entry name" value="Kunitz_legume"/>
    <property type="match status" value="2"/>
</dbReference>
<dbReference type="Proteomes" id="UP000325577">
    <property type="component" value="Linkage Group LG7"/>
</dbReference>